<name>A0A1P8KNW0_9BACT</name>
<dbReference type="EMBL" id="CP019070">
    <property type="protein sequence ID" value="APW66228.1"/>
    <property type="molecule type" value="Genomic_DNA"/>
</dbReference>
<sequence>MLKKIVFIHLLNDYSGSPKVLSQIVRNEVLNNSNIYLYTSKDDGFLSNITKNHFNFFYKRSNNKFFTLCTYILSQMDLFFKILKYKKEDMIYINTLLPFGAAMAARFKGCEIIYHIHETSIKPSVLKRFLRYVVSKTASKVIFVSNDLKSKESFENIKDEVIHNALEHNFLETASHYEYKYLHHDKFIVTMICSLKDYKGIPEFISICKKLEEQKDISFRLILNADQIEIDTYFNYDLPDNIEIFSRQKDLTKFYSNSSLVLNLSRVDQWVETFGLTIVEALAYGVPIICPPVGGPIEIVESDKEGYLISSYDIGKISNKILELSRDEDTCLRLSANGKEKVKSFSEKVFLEKIEKVIYE</sequence>
<evidence type="ECO:0000259" key="1">
    <source>
        <dbReference type="Pfam" id="PF00534"/>
    </source>
</evidence>
<dbReference type="STRING" id="1850254.LPB137_10415"/>
<reference evidence="2 3" key="1">
    <citation type="submission" date="2017-01" db="EMBL/GenBank/DDBJ databases">
        <title>Genome sequencing of Arcobacter sp. LPB0137.</title>
        <authorList>
            <person name="Lee G.-W."/>
            <person name="Yi H."/>
        </authorList>
    </citation>
    <scope>NUCLEOTIDE SEQUENCE [LARGE SCALE GENOMIC DNA]</scope>
    <source>
        <strain evidence="2 3">LPB0137</strain>
    </source>
</reference>
<gene>
    <name evidence="2" type="ORF">LPB137_10415</name>
</gene>
<proteinExistence type="predicted"/>
<dbReference type="OrthoDB" id="1522162at2"/>
<dbReference type="Proteomes" id="UP000186074">
    <property type="component" value="Chromosome"/>
</dbReference>
<keyword evidence="3" id="KW-1185">Reference proteome</keyword>
<dbReference type="Pfam" id="PF00534">
    <property type="entry name" value="Glycos_transf_1"/>
    <property type="match status" value="1"/>
</dbReference>
<evidence type="ECO:0000313" key="3">
    <source>
        <dbReference type="Proteomes" id="UP000186074"/>
    </source>
</evidence>
<organism evidence="2 3">
    <name type="scientific">Poseidonibacter parvus</name>
    <dbReference type="NCBI Taxonomy" id="1850254"/>
    <lineage>
        <taxon>Bacteria</taxon>
        <taxon>Pseudomonadati</taxon>
        <taxon>Campylobacterota</taxon>
        <taxon>Epsilonproteobacteria</taxon>
        <taxon>Campylobacterales</taxon>
        <taxon>Arcobacteraceae</taxon>
        <taxon>Poseidonibacter</taxon>
    </lineage>
</organism>
<dbReference type="CDD" id="cd03801">
    <property type="entry name" value="GT4_PimA-like"/>
    <property type="match status" value="1"/>
</dbReference>
<accession>A0A1P8KNW0</accession>
<dbReference type="GO" id="GO:0016757">
    <property type="term" value="F:glycosyltransferase activity"/>
    <property type="evidence" value="ECO:0007669"/>
    <property type="project" value="InterPro"/>
</dbReference>
<dbReference type="SUPFAM" id="SSF53756">
    <property type="entry name" value="UDP-Glycosyltransferase/glycogen phosphorylase"/>
    <property type="match status" value="1"/>
</dbReference>
<dbReference type="PANTHER" id="PTHR12526:SF630">
    <property type="entry name" value="GLYCOSYLTRANSFERASE"/>
    <property type="match status" value="1"/>
</dbReference>
<dbReference type="KEGG" id="alp:LPB137_10415"/>
<feature type="domain" description="Glycosyl transferase family 1" evidence="1">
    <location>
        <begin position="184"/>
        <end position="340"/>
    </location>
</feature>
<dbReference type="Gene3D" id="3.40.50.2000">
    <property type="entry name" value="Glycogen Phosphorylase B"/>
    <property type="match status" value="2"/>
</dbReference>
<dbReference type="PANTHER" id="PTHR12526">
    <property type="entry name" value="GLYCOSYLTRANSFERASE"/>
    <property type="match status" value="1"/>
</dbReference>
<dbReference type="AlphaFoldDB" id="A0A1P8KNW0"/>
<dbReference type="InterPro" id="IPR001296">
    <property type="entry name" value="Glyco_trans_1"/>
</dbReference>
<evidence type="ECO:0000313" key="2">
    <source>
        <dbReference type="EMBL" id="APW66228.1"/>
    </source>
</evidence>
<protein>
    <recommendedName>
        <fullName evidence="1">Glycosyl transferase family 1 domain-containing protein</fullName>
    </recommendedName>
</protein>